<dbReference type="AlphaFoldDB" id="A0A218Z486"/>
<evidence type="ECO:0000256" key="2">
    <source>
        <dbReference type="SAM" id="Phobius"/>
    </source>
</evidence>
<evidence type="ECO:0000313" key="4">
    <source>
        <dbReference type="EMBL" id="OWP02524.1"/>
    </source>
</evidence>
<dbReference type="EMBL" id="MZNU01000228">
    <property type="protein sequence ID" value="OWP02524.1"/>
    <property type="molecule type" value="Genomic_DNA"/>
</dbReference>
<reference evidence="4 5" key="1">
    <citation type="submission" date="2017-04" db="EMBL/GenBank/DDBJ databases">
        <title>Draft genome sequence of Marssonina coronaria NL1: causal agent of apple blotch.</title>
        <authorList>
            <person name="Cheng Q."/>
        </authorList>
    </citation>
    <scope>NUCLEOTIDE SEQUENCE [LARGE SCALE GENOMIC DNA]</scope>
    <source>
        <strain evidence="4 5">NL1</strain>
    </source>
</reference>
<dbReference type="InParanoid" id="A0A218Z486"/>
<name>A0A218Z486_9HELO</name>
<keyword evidence="5" id="KW-1185">Reference proteome</keyword>
<evidence type="ECO:0000256" key="1">
    <source>
        <dbReference type="SAM" id="MobiDB-lite"/>
    </source>
</evidence>
<dbReference type="OrthoDB" id="3562979at2759"/>
<organism evidence="4 5">
    <name type="scientific">Diplocarpon coronariae</name>
    <dbReference type="NCBI Taxonomy" id="2795749"/>
    <lineage>
        <taxon>Eukaryota</taxon>
        <taxon>Fungi</taxon>
        <taxon>Dikarya</taxon>
        <taxon>Ascomycota</taxon>
        <taxon>Pezizomycotina</taxon>
        <taxon>Leotiomycetes</taxon>
        <taxon>Helotiales</taxon>
        <taxon>Drepanopezizaceae</taxon>
        <taxon>Diplocarpon</taxon>
    </lineage>
</organism>
<feature type="region of interest" description="Disordered" evidence="1">
    <location>
        <begin position="46"/>
        <end position="91"/>
    </location>
</feature>
<feature type="compositionally biased region" description="Polar residues" evidence="1">
    <location>
        <begin position="78"/>
        <end position="91"/>
    </location>
</feature>
<keyword evidence="3" id="KW-0732">Signal</keyword>
<comment type="caution">
    <text evidence="4">The sequence shown here is derived from an EMBL/GenBank/DDBJ whole genome shotgun (WGS) entry which is preliminary data.</text>
</comment>
<feature type="transmembrane region" description="Helical" evidence="2">
    <location>
        <begin position="200"/>
        <end position="219"/>
    </location>
</feature>
<protein>
    <submittedName>
        <fullName evidence="4">Uncharacterized protein</fullName>
    </submittedName>
</protein>
<keyword evidence="2" id="KW-1133">Transmembrane helix</keyword>
<sequence length="288" mass="31486">MKPASPLSLLLVLQLAAAASILEKLLPADCHHTSCSAFRAALLSSKSSTPPTRLTSPNFSSHQLSSPDTLGEEVFDNQPITPSEATPASAALSSEQPLSSLFLLSLANPASKPSIQKAPQQTKIEEVLPSRPTSDLPALRREDARRYWASLRPASTKPESDHPESSSPRHKLHFCGARKFVSGHYATFQGARLVRDYSDLMVVGIVMLFLIAVVALEIVEHVRRLSATFGGGRLARGQIYLEDDETIAFIVKRPVSLQADPPHYHITAIGSHDEKDEFQYDIDADMRV</sequence>
<feature type="compositionally biased region" description="Polar residues" evidence="1">
    <location>
        <begin position="46"/>
        <end position="68"/>
    </location>
</feature>
<keyword evidence="2" id="KW-0472">Membrane</keyword>
<gene>
    <name evidence="4" type="ORF">B2J93_2732</name>
</gene>
<dbReference type="Proteomes" id="UP000242519">
    <property type="component" value="Unassembled WGS sequence"/>
</dbReference>
<feature type="signal peptide" evidence="3">
    <location>
        <begin position="1"/>
        <end position="18"/>
    </location>
</feature>
<evidence type="ECO:0000256" key="3">
    <source>
        <dbReference type="SAM" id="SignalP"/>
    </source>
</evidence>
<accession>A0A218Z486</accession>
<proteinExistence type="predicted"/>
<keyword evidence="2" id="KW-0812">Transmembrane</keyword>
<evidence type="ECO:0000313" key="5">
    <source>
        <dbReference type="Proteomes" id="UP000242519"/>
    </source>
</evidence>
<feature type="chain" id="PRO_5012804247" evidence="3">
    <location>
        <begin position="19"/>
        <end position="288"/>
    </location>
</feature>